<feature type="transmembrane region" description="Helical" evidence="1">
    <location>
        <begin position="12"/>
        <end position="30"/>
    </location>
</feature>
<reference evidence="2" key="1">
    <citation type="submission" date="2023-07" db="EMBL/GenBank/DDBJ databases">
        <title>Two novel species in the genus Flavivirga.</title>
        <authorList>
            <person name="Kwon K."/>
        </authorList>
    </citation>
    <scope>NUCLEOTIDE SEQUENCE</scope>
    <source>
        <strain evidence="2">KCTC 52353</strain>
    </source>
</reference>
<name>A0ABT8WFT2_9FLAO</name>
<keyword evidence="3" id="KW-1185">Reference proteome</keyword>
<evidence type="ECO:0000256" key="1">
    <source>
        <dbReference type="SAM" id="Phobius"/>
    </source>
</evidence>
<dbReference type="Proteomes" id="UP001176883">
    <property type="component" value="Unassembled WGS sequence"/>
</dbReference>
<comment type="caution">
    <text evidence="2">The sequence shown here is derived from an EMBL/GenBank/DDBJ whole genome shotgun (WGS) entry which is preliminary data.</text>
</comment>
<dbReference type="EMBL" id="JAUOEK010000183">
    <property type="protein sequence ID" value="MDO5972006.1"/>
    <property type="molecule type" value="Genomic_DNA"/>
</dbReference>
<keyword evidence="1" id="KW-0472">Membrane</keyword>
<evidence type="ECO:0000313" key="3">
    <source>
        <dbReference type="Proteomes" id="UP001176883"/>
    </source>
</evidence>
<sequence length="204" mass="24053">MKEIFNRIIIDGAIIAVCIGVVAFVLKQYLTKIIGFKIDEKLEIKKVELEIKKERELNKLKQIGSIYPKVLESTYRLRNIVRDFVNHINSKNFNNSYIKKREFSKDLVQNIKLLRKNFKTLDDLVITSKAFLDTETHDKFHDFKNHVLQIEKDITLLEYKTDTDDFDLDELIFITNQIKEERVKIEALFEKITGNVKTKLNTSK</sequence>
<organism evidence="2 3">
    <name type="scientific">Flavivirga aquimarina</name>
    <dbReference type="NCBI Taxonomy" id="2027862"/>
    <lineage>
        <taxon>Bacteria</taxon>
        <taxon>Pseudomonadati</taxon>
        <taxon>Bacteroidota</taxon>
        <taxon>Flavobacteriia</taxon>
        <taxon>Flavobacteriales</taxon>
        <taxon>Flavobacteriaceae</taxon>
        <taxon>Flavivirga</taxon>
    </lineage>
</organism>
<protein>
    <submittedName>
        <fullName evidence="2">Uncharacterized protein</fullName>
    </submittedName>
</protein>
<evidence type="ECO:0000313" key="2">
    <source>
        <dbReference type="EMBL" id="MDO5972006.1"/>
    </source>
</evidence>
<proteinExistence type="predicted"/>
<keyword evidence="1" id="KW-0812">Transmembrane</keyword>
<gene>
    <name evidence="2" type="ORF">Q4Q35_19570</name>
</gene>
<keyword evidence="1" id="KW-1133">Transmembrane helix</keyword>
<accession>A0ABT8WFT2</accession>
<dbReference type="RefSeq" id="WP_303279724.1">
    <property type="nucleotide sequence ID" value="NZ_JAUOEK010000183.1"/>
</dbReference>